<dbReference type="InterPro" id="IPR029016">
    <property type="entry name" value="GAF-like_dom_sf"/>
</dbReference>
<keyword evidence="4" id="KW-0808">Transferase</keyword>
<dbReference type="PROSITE" id="PS00107">
    <property type="entry name" value="PROTEIN_KINASE_ATP"/>
    <property type="match status" value="1"/>
</dbReference>
<feature type="region of interest" description="Disordered" evidence="2">
    <location>
        <begin position="431"/>
        <end position="450"/>
    </location>
</feature>
<dbReference type="InterPro" id="IPR008266">
    <property type="entry name" value="Tyr_kinase_AS"/>
</dbReference>
<organism evidence="4 5">
    <name type="scientific">Chlorella sorokiniana</name>
    <name type="common">Freshwater green alga</name>
    <dbReference type="NCBI Taxonomy" id="3076"/>
    <lineage>
        <taxon>Eukaryota</taxon>
        <taxon>Viridiplantae</taxon>
        <taxon>Chlorophyta</taxon>
        <taxon>core chlorophytes</taxon>
        <taxon>Trebouxiophyceae</taxon>
        <taxon>Chlorellales</taxon>
        <taxon>Chlorellaceae</taxon>
        <taxon>Chlorella clade</taxon>
        <taxon>Chlorella</taxon>
    </lineage>
</organism>
<keyword evidence="1" id="KW-0067">ATP-binding</keyword>
<dbReference type="InterPro" id="IPR000719">
    <property type="entry name" value="Prot_kinase_dom"/>
</dbReference>
<feature type="domain" description="Protein kinase" evidence="3">
    <location>
        <begin position="472"/>
        <end position="749"/>
    </location>
</feature>
<reference evidence="4 5" key="1">
    <citation type="journal article" date="2018" name="Plant J.">
        <title>Genome sequences of Chlorella sorokiniana UTEX 1602 and Micractinium conductrix SAG 241.80: implications to maltose excretion by a green alga.</title>
        <authorList>
            <person name="Arriola M.B."/>
            <person name="Velmurugan N."/>
            <person name="Zhang Y."/>
            <person name="Plunkett M.H."/>
            <person name="Hondzo H."/>
            <person name="Barney B.M."/>
        </authorList>
    </citation>
    <scope>NUCLEOTIDE SEQUENCE [LARGE SCALE GENOMIC DNA]</scope>
    <source>
        <strain evidence="5">UTEX 1602</strain>
    </source>
</reference>
<evidence type="ECO:0000256" key="2">
    <source>
        <dbReference type="SAM" id="MobiDB-lite"/>
    </source>
</evidence>
<dbReference type="PANTHER" id="PTHR44329:SF214">
    <property type="entry name" value="PROTEIN KINASE DOMAIN-CONTAINING PROTEIN"/>
    <property type="match status" value="1"/>
</dbReference>
<dbReference type="InterPro" id="IPR011009">
    <property type="entry name" value="Kinase-like_dom_sf"/>
</dbReference>
<proteinExistence type="predicted"/>
<dbReference type="SUPFAM" id="SSF55781">
    <property type="entry name" value="GAF domain-like"/>
    <property type="match status" value="1"/>
</dbReference>
<sequence length="792" mass="83258">MGACGSKAAVQHEAVVAAAVSPEFVKDVKGGAVTPLSAPSSSDGEALSSKPAESVATDPVMMFDCRGFEVEQQRESAVKALGLVDTPIDDPRFNAITKLMASIFQTPVALITLITEDRVWFKSKVGPFGACVTREGSWCNYISVPNTPEVLITEDASEDARFAGNPYVAGAPFIKFYAGAPLVGRNGMRYGTLCVVDLKRRAFSAEMYALLINFANLVVQELERDAASMHEVADEVAALAEGQAAITKAVASSQRAVALLDVRSREWPLLYANEAFAREEGSSDADHCTQLGFWDLFEPPAGEGKDKVQEALDAAVAAGQPARATVTSRRTGQKVTITLRPGSSDQLQPSKAIGIPNWVPSELEPQAGCHAGALPGAIQRDGGDVFEGPAPSTPGGSFPQLASCFWFVSIEGTPPGSAAGHVLTAAVPSAGSAATSAPGAPTTPGGTVEAAPPVRTLQAFASKAVPRQLKGLALGPLIGSGSFGRVYRGEWHTGVVAVKLIDCSFTAKRQADSAAASALAEAELSKSLDHPSIVKTFDYAMMEEGPGGGTLWMVQQMCNHGTLIEAVDRGWMRKKRSLTASPDMRSLLCTLREIAAGMAFLHSKDVLHCDLTGNNVLLEAVDATEDERCFRARVGDFGLARAAKGDVSVGTFGTVSHMSPELMADGLLSKAADVWSFGVICWEMYSGVRAYVGLRMPNIVYLVTSGKHRLTLPPGVPKGYADLMESCLNRDHTQRPSFEDLIVTIDALLVEGEEPTMAPPPPVISGGPCKNAADMAAAAAALGSAPPVTTPN</sequence>
<dbReference type="STRING" id="3076.A0A2P6TVF4"/>
<dbReference type="GO" id="GO:0004674">
    <property type="term" value="F:protein serine/threonine kinase activity"/>
    <property type="evidence" value="ECO:0007669"/>
    <property type="project" value="TreeGrafter"/>
</dbReference>
<dbReference type="Gene3D" id="3.30.450.40">
    <property type="match status" value="1"/>
</dbReference>
<feature type="region of interest" description="Disordered" evidence="2">
    <location>
        <begin position="374"/>
        <end position="393"/>
    </location>
</feature>
<evidence type="ECO:0000259" key="3">
    <source>
        <dbReference type="PROSITE" id="PS50011"/>
    </source>
</evidence>
<name>A0A2P6TVF4_CHLSO</name>
<dbReference type="PANTHER" id="PTHR44329">
    <property type="entry name" value="SERINE/THREONINE-PROTEIN KINASE TNNI3K-RELATED"/>
    <property type="match status" value="1"/>
</dbReference>
<feature type="binding site" evidence="1">
    <location>
        <position position="499"/>
    </location>
    <ligand>
        <name>ATP</name>
        <dbReference type="ChEBI" id="CHEBI:30616"/>
    </ligand>
</feature>
<keyword evidence="1" id="KW-0547">Nucleotide-binding</keyword>
<dbReference type="PROSITE" id="PS00109">
    <property type="entry name" value="PROTEIN_KINASE_TYR"/>
    <property type="match status" value="1"/>
</dbReference>
<evidence type="ECO:0000313" key="5">
    <source>
        <dbReference type="Proteomes" id="UP000239899"/>
    </source>
</evidence>
<dbReference type="GO" id="GO:0005524">
    <property type="term" value="F:ATP binding"/>
    <property type="evidence" value="ECO:0007669"/>
    <property type="project" value="UniProtKB-UniRule"/>
</dbReference>
<dbReference type="EMBL" id="LHPG02000006">
    <property type="protein sequence ID" value="PRW58034.1"/>
    <property type="molecule type" value="Genomic_DNA"/>
</dbReference>
<dbReference type="InterPro" id="IPR017441">
    <property type="entry name" value="Protein_kinase_ATP_BS"/>
</dbReference>
<accession>A0A2P6TVF4</accession>
<dbReference type="AlphaFoldDB" id="A0A2P6TVF4"/>
<protein>
    <submittedName>
        <fullName evidence="4">Kinase</fullName>
    </submittedName>
</protein>
<gene>
    <name evidence="4" type="ORF">C2E21_3481</name>
</gene>
<dbReference type="Proteomes" id="UP000239899">
    <property type="component" value="Unassembled WGS sequence"/>
</dbReference>
<keyword evidence="5" id="KW-1185">Reference proteome</keyword>
<dbReference type="OrthoDB" id="507349at2759"/>
<dbReference type="Gene3D" id="3.30.200.20">
    <property type="entry name" value="Phosphorylase Kinase, domain 1"/>
    <property type="match status" value="1"/>
</dbReference>
<evidence type="ECO:0000313" key="4">
    <source>
        <dbReference type="EMBL" id="PRW58034.1"/>
    </source>
</evidence>
<dbReference type="Pfam" id="PF07714">
    <property type="entry name" value="PK_Tyr_Ser-Thr"/>
    <property type="match status" value="1"/>
</dbReference>
<dbReference type="InterPro" id="IPR051681">
    <property type="entry name" value="Ser/Thr_Kinases-Pseudokinases"/>
</dbReference>
<evidence type="ECO:0000256" key="1">
    <source>
        <dbReference type="PROSITE-ProRule" id="PRU10141"/>
    </source>
</evidence>
<keyword evidence="4" id="KW-0418">Kinase</keyword>
<dbReference type="SUPFAM" id="SSF56112">
    <property type="entry name" value="Protein kinase-like (PK-like)"/>
    <property type="match status" value="1"/>
</dbReference>
<comment type="caution">
    <text evidence="4">The sequence shown here is derived from an EMBL/GenBank/DDBJ whole genome shotgun (WGS) entry which is preliminary data.</text>
</comment>
<dbReference type="InterPro" id="IPR001245">
    <property type="entry name" value="Ser-Thr/Tyr_kinase_cat_dom"/>
</dbReference>
<dbReference type="Gene3D" id="1.10.510.10">
    <property type="entry name" value="Transferase(Phosphotransferase) domain 1"/>
    <property type="match status" value="1"/>
</dbReference>
<dbReference type="PROSITE" id="PS50011">
    <property type="entry name" value="PROTEIN_KINASE_DOM"/>
    <property type="match status" value="1"/>
</dbReference>